<dbReference type="SUPFAM" id="SSF51445">
    <property type="entry name" value="(Trans)glycosidases"/>
    <property type="match status" value="1"/>
</dbReference>
<evidence type="ECO:0000256" key="3">
    <source>
        <dbReference type="ARBA" id="ARBA00022801"/>
    </source>
</evidence>
<evidence type="ECO:0000313" key="15">
    <source>
        <dbReference type="Proteomes" id="UP000014155"/>
    </source>
</evidence>
<dbReference type="STRING" id="1195236.CTER_1803"/>
<dbReference type="GO" id="GO:0030245">
    <property type="term" value="P:cellulose catabolic process"/>
    <property type="evidence" value="ECO:0007669"/>
    <property type="project" value="UniProtKB-KW"/>
</dbReference>
<keyword evidence="3 9" id="KW-0378">Hydrolase</keyword>
<dbReference type="InterPro" id="IPR017853">
    <property type="entry name" value="GH"/>
</dbReference>
<dbReference type="PROSITE" id="PS51175">
    <property type="entry name" value="CBM6"/>
    <property type="match status" value="1"/>
</dbReference>
<gene>
    <name evidence="14" type="ORF">CTER_1803</name>
</gene>
<keyword evidence="10" id="KW-1133">Transmembrane helix</keyword>
<dbReference type="InterPro" id="IPR006584">
    <property type="entry name" value="Cellulose-bd_IV"/>
</dbReference>
<evidence type="ECO:0000256" key="8">
    <source>
        <dbReference type="PROSITE-ProRule" id="PRU10061"/>
    </source>
</evidence>
<dbReference type="Pfam" id="PF00331">
    <property type="entry name" value="Glyco_hydro_10"/>
    <property type="match status" value="1"/>
</dbReference>
<sequence length="539" mass="59863">MENNLKYRIISILSVTLLFVFIIGNSFTLTADAALATGKAKWVGNIWADANVPSKFADYWNQITPENSTKWGSCESQQGVYNFNAAKAMYNYCKTNKIPFKFHTLIWGSQYPNWLNNLSGTARKTAVENWFKAASQNFPDAEYIDVVNEAMPGHAPFPFKNDIGGDNGLYGTGWDWIVWSFEKARQYFPNSKLLINDYNVLNEYSVLNDYIKVVNILKDRGLIDGVGCQSHGLENTNATNLKTRLDRLAATGVPIYISELDINIADDNTQKNKLQELFPVMYEHSAVKGITFWGYIQGRTWIPNSYLLRSDGSERPALTWLKQYMANVPDNPDTPVNPRSAFSKLEAESYNDQSGIQKVTCDEGTEAIGYIENGDYAVYKSIDFENGAAGFQARVSSAAGGGNIEIRLDNINGTLAGTCPVAGTGGWQVFSDVKCMIGGADGKHDLYLKFTGGSGYLFNVNWFTFSKEDSSIKFGDLNSDGQIDAIDFQLIKKHILGTEILRDTKPADLNADGSVDSLDFVLLKQYLLGMITKFPAEIS</sequence>
<dbReference type="Proteomes" id="UP000014155">
    <property type="component" value="Unassembled WGS sequence"/>
</dbReference>
<dbReference type="EMBL" id="AORV01000028">
    <property type="protein sequence ID" value="EMS72235.1"/>
    <property type="molecule type" value="Genomic_DNA"/>
</dbReference>
<dbReference type="Pfam" id="PF03422">
    <property type="entry name" value="CBM_6"/>
    <property type="match status" value="1"/>
</dbReference>
<keyword evidence="10" id="KW-0812">Transmembrane</keyword>
<dbReference type="EC" id="3.2.1.8" evidence="9"/>
<dbReference type="InterPro" id="IPR008979">
    <property type="entry name" value="Galactose-bd-like_sf"/>
</dbReference>
<reference evidence="14 15" key="1">
    <citation type="journal article" date="2013" name="Genome Announc.">
        <title>Draft Genome Sequence of the Cellulolytic, Mesophilic, Anaerobic Bacterium Clostridium termitidis Strain CT1112 (DSM 5398).</title>
        <authorList>
            <person name="Lal S."/>
            <person name="Ramachandran U."/>
            <person name="Zhang X."/>
            <person name="Munir R."/>
            <person name="Sparling R."/>
            <person name="Levin D.B."/>
        </authorList>
    </citation>
    <scope>NUCLEOTIDE SEQUENCE [LARGE SCALE GENOMIC DNA]</scope>
    <source>
        <strain evidence="14 15">CT1112</strain>
    </source>
</reference>
<dbReference type="InterPro" id="IPR036439">
    <property type="entry name" value="Dockerin_dom_sf"/>
</dbReference>
<comment type="caution">
    <text evidence="14">The sequence shown here is derived from an EMBL/GenBank/DDBJ whole genome shotgun (WGS) entry which is preliminary data.</text>
</comment>
<keyword evidence="5 9" id="KW-0119">Carbohydrate metabolism</keyword>
<evidence type="ECO:0000256" key="2">
    <source>
        <dbReference type="ARBA" id="ARBA00022729"/>
    </source>
</evidence>
<dbReference type="GO" id="GO:0030246">
    <property type="term" value="F:carbohydrate binding"/>
    <property type="evidence" value="ECO:0007669"/>
    <property type="project" value="InterPro"/>
</dbReference>
<evidence type="ECO:0000256" key="5">
    <source>
        <dbReference type="ARBA" id="ARBA00023277"/>
    </source>
</evidence>
<dbReference type="PROSITE" id="PS00018">
    <property type="entry name" value="EF_HAND_1"/>
    <property type="match status" value="2"/>
</dbReference>
<evidence type="ECO:0000256" key="1">
    <source>
        <dbReference type="ARBA" id="ARBA00000966"/>
    </source>
</evidence>
<keyword evidence="7 9" id="KW-0624">Polysaccharide degradation</keyword>
<feature type="active site" description="Nucleophile" evidence="8">
    <location>
        <position position="259"/>
    </location>
</feature>
<dbReference type="PANTHER" id="PTHR31490">
    <property type="entry name" value="GLYCOSYL HYDROLASE"/>
    <property type="match status" value="1"/>
</dbReference>
<dbReference type="InterPro" id="IPR031158">
    <property type="entry name" value="GH10_AS"/>
</dbReference>
<dbReference type="Gene3D" id="3.20.20.80">
    <property type="entry name" value="Glycosidases"/>
    <property type="match status" value="1"/>
</dbReference>
<dbReference type="InterPro" id="IPR018247">
    <property type="entry name" value="EF_Hand_1_Ca_BS"/>
</dbReference>
<keyword evidence="2" id="KW-0732">Signal</keyword>
<dbReference type="PROSITE" id="PS51766">
    <property type="entry name" value="DOCKERIN"/>
    <property type="match status" value="1"/>
</dbReference>
<dbReference type="PATRIC" id="fig|1195236.3.peg.2125"/>
<feature type="transmembrane region" description="Helical" evidence="10">
    <location>
        <begin position="7"/>
        <end position="27"/>
    </location>
</feature>
<evidence type="ECO:0000256" key="6">
    <source>
        <dbReference type="ARBA" id="ARBA00023295"/>
    </source>
</evidence>
<dbReference type="PROSITE" id="PS00591">
    <property type="entry name" value="GH10_1"/>
    <property type="match status" value="1"/>
</dbReference>
<dbReference type="SMART" id="SM00633">
    <property type="entry name" value="Glyco_10"/>
    <property type="match status" value="1"/>
</dbReference>
<dbReference type="CDD" id="cd14256">
    <property type="entry name" value="Dockerin_I"/>
    <property type="match status" value="1"/>
</dbReference>
<dbReference type="GO" id="GO:0008810">
    <property type="term" value="F:cellulase activity"/>
    <property type="evidence" value="ECO:0007669"/>
    <property type="project" value="UniProtKB-EC"/>
</dbReference>
<keyword evidence="15" id="KW-1185">Reference proteome</keyword>
<evidence type="ECO:0000256" key="4">
    <source>
        <dbReference type="ARBA" id="ARBA00023001"/>
    </source>
</evidence>
<dbReference type="SMART" id="SM00606">
    <property type="entry name" value="CBD_IV"/>
    <property type="match status" value="1"/>
</dbReference>
<keyword evidence="6 9" id="KW-0326">Glycosidase</keyword>
<dbReference type="AlphaFoldDB" id="S0FJC9"/>
<dbReference type="eggNOG" id="COG3693">
    <property type="taxonomic scope" value="Bacteria"/>
</dbReference>
<dbReference type="PROSITE" id="PS51760">
    <property type="entry name" value="GH10_2"/>
    <property type="match status" value="1"/>
</dbReference>
<organism evidence="14 15">
    <name type="scientific">Ruminiclostridium cellobioparum subsp. termitidis CT1112</name>
    <dbReference type="NCBI Taxonomy" id="1195236"/>
    <lineage>
        <taxon>Bacteria</taxon>
        <taxon>Bacillati</taxon>
        <taxon>Bacillota</taxon>
        <taxon>Clostridia</taxon>
        <taxon>Eubacteriales</taxon>
        <taxon>Oscillospiraceae</taxon>
        <taxon>Ruminiclostridium</taxon>
    </lineage>
</organism>
<dbReference type="RefSeq" id="WP_004625225.1">
    <property type="nucleotide sequence ID" value="NZ_AORV01000028.1"/>
</dbReference>
<name>S0FJC9_RUMCE</name>
<feature type="domain" description="GH10" evidence="12">
    <location>
        <begin position="49"/>
        <end position="324"/>
    </location>
</feature>
<evidence type="ECO:0000259" key="12">
    <source>
        <dbReference type="PROSITE" id="PS51760"/>
    </source>
</evidence>
<evidence type="ECO:0000256" key="9">
    <source>
        <dbReference type="RuleBase" id="RU361174"/>
    </source>
</evidence>
<dbReference type="SUPFAM" id="SSF49785">
    <property type="entry name" value="Galactose-binding domain-like"/>
    <property type="match status" value="1"/>
</dbReference>
<protein>
    <recommendedName>
        <fullName evidence="9">Beta-xylanase</fullName>
        <ecNumber evidence="9">3.2.1.8</ecNumber>
    </recommendedName>
</protein>
<dbReference type="InterPro" id="IPR001000">
    <property type="entry name" value="GH10_dom"/>
</dbReference>
<evidence type="ECO:0000256" key="7">
    <source>
        <dbReference type="ARBA" id="ARBA00023326"/>
    </source>
</evidence>
<keyword evidence="10" id="KW-0472">Membrane</keyword>
<dbReference type="PRINTS" id="PR00134">
    <property type="entry name" value="GLHYDRLASE10"/>
</dbReference>
<evidence type="ECO:0000256" key="10">
    <source>
        <dbReference type="SAM" id="Phobius"/>
    </source>
</evidence>
<accession>S0FJC9</accession>
<dbReference type="Gene3D" id="1.10.1330.10">
    <property type="entry name" value="Dockerin domain"/>
    <property type="match status" value="1"/>
</dbReference>
<dbReference type="PANTHER" id="PTHR31490:SF1">
    <property type="entry name" value="ENDO-1,4-BETA-XYLANASE 1"/>
    <property type="match status" value="1"/>
</dbReference>
<comment type="catalytic activity">
    <reaction evidence="1">
        <text>Endohydrolysis of (1-&gt;4)-beta-D-glucosidic linkages in cellulose, lichenin and cereal beta-D-glucans.</text>
        <dbReference type="EC" id="3.2.1.4"/>
    </reaction>
</comment>
<dbReference type="Pfam" id="PF00404">
    <property type="entry name" value="Dockerin_1"/>
    <property type="match status" value="1"/>
</dbReference>
<proteinExistence type="inferred from homology"/>
<dbReference type="InterPro" id="IPR044846">
    <property type="entry name" value="GH10"/>
</dbReference>
<dbReference type="GO" id="GO:0045493">
    <property type="term" value="P:xylan catabolic process"/>
    <property type="evidence" value="ECO:0007669"/>
    <property type="project" value="UniProtKB-KW"/>
</dbReference>
<dbReference type="CDD" id="cd04084">
    <property type="entry name" value="CBM6_xylanase-like"/>
    <property type="match status" value="1"/>
</dbReference>
<comment type="catalytic activity">
    <reaction evidence="9">
        <text>Endohydrolysis of (1-&gt;4)-beta-D-xylosidic linkages in xylans.</text>
        <dbReference type="EC" id="3.2.1.8"/>
    </reaction>
</comment>
<dbReference type="InterPro" id="IPR016134">
    <property type="entry name" value="Dockerin_dom"/>
</dbReference>
<dbReference type="InterPro" id="IPR005084">
    <property type="entry name" value="CBM6"/>
</dbReference>
<dbReference type="SUPFAM" id="SSF63446">
    <property type="entry name" value="Type I dockerin domain"/>
    <property type="match status" value="1"/>
</dbReference>
<evidence type="ECO:0000313" key="14">
    <source>
        <dbReference type="EMBL" id="EMS72235.1"/>
    </source>
</evidence>
<evidence type="ECO:0000259" key="11">
    <source>
        <dbReference type="PROSITE" id="PS51175"/>
    </source>
</evidence>
<keyword evidence="4" id="KW-0136">Cellulose degradation</keyword>
<evidence type="ECO:0000259" key="13">
    <source>
        <dbReference type="PROSITE" id="PS51766"/>
    </source>
</evidence>
<feature type="domain" description="Dockerin" evidence="13">
    <location>
        <begin position="470"/>
        <end position="536"/>
    </location>
</feature>
<keyword evidence="14" id="KW-0858">Xylan degradation</keyword>
<dbReference type="InterPro" id="IPR002105">
    <property type="entry name" value="Dockerin_1_rpt"/>
</dbReference>
<dbReference type="GO" id="GO:0031176">
    <property type="term" value="F:endo-1,4-beta-xylanase activity"/>
    <property type="evidence" value="ECO:0007669"/>
    <property type="project" value="UniProtKB-EC"/>
</dbReference>
<dbReference type="Gene3D" id="2.60.120.260">
    <property type="entry name" value="Galactose-binding domain-like"/>
    <property type="match status" value="1"/>
</dbReference>
<comment type="similarity">
    <text evidence="9">Belongs to the glycosyl hydrolase 10 (cellulase F) family.</text>
</comment>
<feature type="domain" description="CBM6" evidence="11">
    <location>
        <begin position="343"/>
        <end position="466"/>
    </location>
</feature>